<comment type="caution">
    <text evidence="2">The sequence shown here is derived from an EMBL/GenBank/DDBJ whole genome shotgun (WGS) entry which is preliminary data.</text>
</comment>
<dbReference type="Proteomes" id="UP000610966">
    <property type="component" value="Unassembled WGS sequence"/>
</dbReference>
<accession>A0A8J3VX61</accession>
<keyword evidence="3" id="KW-1185">Reference proteome</keyword>
<sequence length="52" mass="5386">MTDVGQTNDDLLIRGLIGRAARLSDEGDPDDYRTVYPTSSSVPSTGGGSGDV</sequence>
<name>A0A8J3VX61_9ACTN</name>
<feature type="compositionally biased region" description="Basic and acidic residues" evidence="1">
    <location>
        <begin position="23"/>
        <end position="33"/>
    </location>
</feature>
<evidence type="ECO:0000313" key="3">
    <source>
        <dbReference type="Proteomes" id="UP000610966"/>
    </source>
</evidence>
<evidence type="ECO:0000256" key="1">
    <source>
        <dbReference type="SAM" id="MobiDB-lite"/>
    </source>
</evidence>
<protein>
    <submittedName>
        <fullName evidence="2">Uncharacterized protein</fullName>
    </submittedName>
</protein>
<feature type="region of interest" description="Disordered" evidence="1">
    <location>
        <begin position="23"/>
        <end position="52"/>
    </location>
</feature>
<reference evidence="2" key="1">
    <citation type="submission" date="2021-01" db="EMBL/GenBank/DDBJ databases">
        <title>Whole genome shotgun sequence of Sphaerimonospora thailandensis NBRC 107569.</title>
        <authorList>
            <person name="Komaki H."/>
            <person name="Tamura T."/>
        </authorList>
    </citation>
    <scope>NUCLEOTIDE SEQUENCE</scope>
    <source>
        <strain evidence="2">NBRC 107569</strain>
    </source>
</reference>
<dbReference type="RefSeq" id="WP_204010173.1">
    <property type="nucleotide sequence ID" value="NZ_BOOG01000005.1"/>
</dbReference>
<organism evidence="2 3">
    <name type="scientific">Sphaerimonospora thailandensis</name>
    <dbReference type="NCBI Taxonomy" id="795644"/>
    <lineage>
        <taxon>Bacteria</taxon>
        <taxon>Bacillati</taxon>
        <taxon>Actinomycetota</taxon>
        <taxon>Actinomycetes</taxon>
        <taxon>Streptosporangiales</taxon>
        <taxon>Streptosporangiaceae</taxon>
        <taxon>Sphaerimonospora</taxon>
    </lineage>
</organism>
<proteinExistence type="predicted"/>
<gene>
    <name evidence="2" type="ORF">Mth01_03550</name>
</gene>
<dbReference type="AlphaFoldDB" id="A0A8J3VX61"/>
<evidence type="ECO:0000313" key="2">
    <source>
        <dbReference type="EMBL" id="GIH68102.1"/>
    </source>
</evidence>
<dbReference type="EMBL" id="BOOG01000005">
    <property type="protein sequence ID" value="GIH68102.1"/>
    <property type="molecule type" value="Genomic_DNA"/>
</dbReference>